<name>A0ABP7U0B5_9BACT</name>
<keyword evidence="1" id="KW-0812">Transmembrane</keyword>
<accession>A0ABP7U0B5</accession>
<feature type="transmembrane region" description="Helical" evidence="1">
    <location>
        <begin position="33"/>
        <end position="53"/>
    </location>
</feature>
<protein>
    <submittedName>
        <fullName evidence="2">Uncharacterized protein</fullName>
    </submittedName>
</protein>
<dbReference type="Proteomes" id="UP001501469">
    <property type="component" value="Unassembled WGS sequence"/>
</dbReference>
<comment type="caution">
    <text evidence="2">The sequence shown here is derived from an EMBL/GenBank/DDBJ whole genome shotgun (WGS) entry which is preliminary data.</text>
</comment>
<sequence>MLKIPLPRSQKYILGAFIFASFLYAFINREPAFGIPLLLLAVAVATTYSYVVLDFANGYKGEFTCLFGLIPLGGWERLPSANHVFLKRFSEVAQEEISDSGVYQTVRHQRYLIMLSVPDSRDGFLILKVLNLNKARKIAHKISLAGALELKDYTQ</sequence>
<feature type="transmembrane region" description="Helical" evidence="1">
    <location>
        <begin position="12"/>
        <end position="27"/>
    </location>
</feature>
<dbReference type="RefSeq" id="WP_345053114.1">
    <property type="nucleotide sequence ID" value="NZ_BAABDK010000016.1"/>
</dbReference>
<evidence type="ECO:0000313" key="3">
    <source>
        <dbReference type="Proteomes" id="UP001501469"/>
    </source>
</evidence>
<dbReference type="EMBL" id="BAABDK010000016">
    <property type="protein sequence ID" value="GAA4034044.1"/>
    <property type="molecule type" value="Genomic_DNA"/>
</dbReference>
<keyword evidence="3" id="KW-1185">Reference proteome</keyword>
<evidence type="ECO:0000256" key="1">
    <source>
        <dbReference type="SAM" id="Phobius"/>
    </source>
</evidence>
<keyword evidence="1" id="KW-0472">Membrane</keyword>
<gene>
    <name evidence="2" type="ORF">GCM10022409_17950</name>
</gene>
<reference evidence="3" key="1">
    <citation type="journal article" date="2019" name="Int. J. Syst. Evol. Microbiol.">
        <title>The Global Catalogue of Microorganisms (GCM) 10K type strain sequencing project: providing services to taxonomists for standard genome sequencing and annotation.</title>
        <authorList>
            <consortium name="The Broad Institute Genomics Platform"/>
            <consortium name="The Broad Institute Genome Sequencing Center for Infectious Disease"/>
            <person name="Wu L."/>
            <person name="Ma J."/>
        </authorList>
    </citation>
    <scope>NUCLEOTIDE SEQUENCE [LARGE SCALE GENOMIC DNA]</scope>
    <source>
        <strain evidence="3">JCM 17225</strain>
    </source>
</reference>
<evidence type="ECO:0000313" key="2">
    <source>
        <dbReference type="EMBL" id="GAA4034044.1"/>
    </source>
</evidence>
<keyword evidence="1" id="KW-1133">Transmembrane helix</keyword>
<proteinExistence type="predicted"/>
<organism evidence="2 3">
    <name type="scientific">Hymenobacter glaciei</name>
    <dbReference type="NCBI Taxonomy" id="877209"/>
    <lineage>
        <taxon>Bacteria</taxon>
        <taxon>Pseudomonadati</taxon>
        <taxon>Bacteroidota</taxon>
        <taxon>Cytophagia</taxon>
        <taxon>Cytophagales</taxon>
        <taxon>Hymenobacteraceae</taxon>
        <taxon>Hymenobacter</taxon>
    </lineage>
</organism>